<dbReference type="Gene3D" id="3.30.70.20">
    <property type="match status" value="1"/>
</dbReference>
<name>A0A177E6T5_9BACT</name>
<dbReference type="InterPro" id="IPR017896">
    <property type="entry name" value="4Fe4S_Fe-S-bd"/>
</dbReference>
<dbReference type="GO" id="GO:0051536">
    <property type="term" value="F:iron-sulfur cluster binding"/>
    <property type="evidence" value="ECO:0007669"/>
    <property type="project" value="UniProtKB-KW"/>
</dbReference>
<proteinExistence type="predicted"/>
<evidence type="ECO:0000256" key="1">
    <source>
        <dbReference type="ARBA" id="ARBA00022723"/>
    </source>
</evidence>
<evidence type="ECO:0000313" key="6">
    <source>
        <dbReference type="Proteomes" id="UP000076964"/>
    </source>
</evidence>
<reference evidence="5 6" key="1">
    <citation type="submission" date="2016-02" db="EMBL/GenBank/DDBJ databases">
        <title>Draft genome sequence of Thermodesulfatator sp. S606.</title>
        <authorList>
            <person name="Lai Q."/>
            <person name="Cao J."/>
            <person name="Dupont S."/>
            <person name="Shao Z."/>
            <person name="Jebbar M."/>
            <person name="Alain K."/>
        </authorList>
    </citation>
    <scope>NUCLEOTIDE SEQUENCE [LARGE SCALE GENOMIC DNA]</scope>
    <source>
        <strain evidence="5 6">S606</strain>
    </source>
</reference>
<feature type="domain" description="4Fe-4S ferredoxin-type" evidence="4">
    <location>
        <begin position="449"/>
        <end position="479"/>
    </location>
</feature>
<dbReference type="OrthoDB" id="9774475at2"/>
<dbReference type="PROSITE" id="PS51379">
    <property type="entry name" value="4FE4S_FER_2"/>
    <property type="match status" value="1"/>
</dbReference>
<dbReference type="InterPro" id="IPR050128">
    <property type="entry name" value="Sulfate_adenylyltrnsfr_sub2"/>
</dbReference>
<dbReference type="PANTHER" id="PTHR43196">
    <property type="entry name" value="SULFATE ADENYLYLTRANSFERASE SUBUNIT 2"/>
    <property type="match status" value="1"/>
</dbReference>
<dbReference type="Pfam" id="PF01507">
    <property type="entry name" value="PAPS_reduct"/>
    <property type="match status" value="1"/>
</dbReference>
<dbReference type="Proteomes" id="UP000076964">
    <property type="component" value="Unassembled WGS sequence"/>
</dbReference>
<dbReference type="PANTHER" id="PTHR43196:SF2">
    <property type="entry name" value="PHOSPHOADENOSINE PHOSPHOSULFATE REDUCTASE"/>
    <property type="match status" value="1"/>
</dbReference>
<dbReference type="GO" id="GO:0046872">
    <property type="term" value="F:metal ion binding"/>
    <property type="evidence" value="ECO:0007669"/>
    <property type="project" value="UniProtKB-KW"/>
</dbReference>
<dbReference type="EMBL" id="LSFI01000023">
    <property type="protein sequence ID" value="OAG27657.1"/>
    <property type="molecule type" value="Genomic_DNA"/>
</dbReference>
<comment type="caution">
    <text evidence="5">The sequence shown here is derived from an EMBL/GenBank/DDBJ whole genome shotgun (WGS) entry which is preliminary data.</text>
</comment>
<evidence type="ECO:0000313" key="5">
    <source>
        <dbReference type="EMBL" id="OAG27657.1"/>
    </source>
</evidence>
<evidence type="ECO:0000256" key="2">
    <source>
        <dbReference type="ARBA" id="ARBA00023004"/>
    </source>
</evidence>
<keyword evidence="2" id="KW-0408">Iron</keyword>
<dbReference type="PROSITE" id="PS00198">
    <property type="entry name" value="4FE4S_FER_1"/>
    <property type="match status" value="1"/>
</dbReference>
<dbReference type="InterPro" id="IPR002500">
    <property type="entry name" value="PAPS_reduct_dom"/>
</dbReference>
<organism evidence="5 6">
    <name type="scientific">Thermodesulfatator autotrophicus</name>
    <dbReference type="NCBI Taxonomy" id="1795632"/>
    <lineage>
        <taxon>Bacteria</taxon>
        <taxon>Pseudomonadati</taxon>
        <taxon>Thermodesulfobacteriota</taxon>
        <taxon>Thermodesulfobacteria</taxon>
        <taxon>Thermodesulfobacteriales</taxon>
        <taxon>Thermodesulfatatoraceae</taxon>
        <taxon>Thermodesulfatator</taxon>
    </lineage>
</organism>
<protein>
    <recommendedName>
        <fullName evidence="4">4Fe-4S ferredoxin-type domain-containing protein</fullName>
    </recommendedName>
</protein>
<keyword evidence="3" id="KW-0411">Iron-sulfur</keyword>
<keyword evidence="1" id="KW-0479">Metal-binding</keyword>
<dbReference type="SUPFAM" id="SSF52402">
    <property type="entry name" value="Adenine nucleotide alpha hydrolases-like"/>
    <property type="match status" value="1"/>
</dbReference>
<dbReference type="RefSeq" id="WP_068542006.1">
    <property type="nucleotide sequence ID" value="NZ_LSFI01000023.1"/>
</dbReference>
<evidence type="ECO:0000256" key="3">
    <source>
        <dbReference type="ARBA" id="ARBA00023014"/>
    </source>
</evidence>
<dbReference type="InterPro" id="IPR017900">
    <property type="entry name" value="4Fe4S_Fe_S_CS"/>
</dbReference>
<dbReference type="SUPFAM" id="SSF54862">
    <property type="entry name" value="4Fe-4S ferredoxins"/>
    <property type="match status" value="1"/>
</dbReference>
<gene>
    <name evidence="5" type="ORF">TH606_05970</name>
</gene>
<sequence length="767" mass="87936">MYNLIWDEETGGILLTEKEGEGPSPEIRPVFREELELLGLNKVWTIPETEAPLLWASPGKAYFYRGRKVAEVRGGGFYQKPQVTVFEEGLALYPVDVAKMLRRNRDFLLDLTHKTLDFIAETYRNFRPRVHITCVSFSGGKDSWVLLDLVQRVLTPKDYVVVFNDTDMELSATYESVKMAQKYYEHLNFFTARSSLKARDSWKIFGPPSRIQRWCCAVHKSVPTLILLRELCGQPDFKVLLFEGVRALESERRANYPQVSPGAKHERQINARPVIAWSAVEVFLYLFWRKLPLHKGYRFGLSRVGCVVCPLASTWSTFVQGQAFLKDCKPFLDILKDYALACGKKAEKEIKEFINSQAWGARAGGWYLKQAHLINIKNTAGLEILFPEKAYGRLKRWLKIAGHFEELGHDRFSLKTKKGEVYGTLKKKGQDFSLKIEEDKNLAGLKGLLKAAVQKAVFCTGCQACEVECPFGALFFDNGQLFWNKDSCRHCLKCFSFAEGGCFVAKSLNTALEKPKRTHGLDKYWTFGFRKEWLKEYQEKREKFWDNHSLGPRQIKAFRAWLRDAGLIERRALKLTPLGERLIALGADEPLTWEVIWVKLSYGSPLIRWFLEKVSWGETISKKELEERLGEDIAKRTRENAISALLGLFENTPLTKISQVEKIKRKRILYKQGLKELTLPGLLFALFSLAEFRGRYEFSFSELMAFSPETPYGLFGLSREKLSALLRAAATNFPDWLKVDLVYDLEAIYLAEEKSAEAVLDDLAGIL</sequence>
<dbReference type="InterPro" id="IPR014729">
    <property type="entry name" value="Rossmann-like_a/b/a_fold"/>
</dbReference>
<evidence type="ECO:0000259" key="4">
    <source>
        <dbReference type="PROSITE" id="PS51379"/>
    </source>
</evidence>
<dbReference type="Gene3D" id="3.40.50.620">
    <property type="entry name" value="HUPs"/>
    <property type="match status" value="1"/>
</dbReference>
<keyword evidence="6" id="KW-1185">Reference proteome</keyword>
<dbReference type="STRING" id="1795632.TH606_05970"/>
<dbReference type="GO" id="GO:0003824">
    <property type="term" value="F:catalytic activity"/>
    <property type="evidence" value="ECO:0007669"/>
    <property type="project" value="InterPro"/>
</dbReference>
<accession>A0A177E6T5</accession>
<dbReference type="AlphaFoldDB" id="A0A177E6T5"/>